<evidence type="ECO:0000313" key="2">
    <source>
        <dbReference type="RefSeq" id="WP_034410972.1"/>
    </source>
</evidence>
<accession>A0A8B6X7T3</accession>
<dbReference type="RefSeq" id="WP_034410972.1">
    <property type="nucleotide sequence ID" value="NZ_AXWS01000008.1"/>
</dbReference>
<dbReference type="OrthoDB" id="6481168at2"/>
<reference evidence="2" key="1">
    <citation type="submission" date="2025-08" db="UniProtKB">
        <authorList>
            <consortium name="RefSeq"/>
        </authorList>
    </citation>
    <scope>IDENTIFICATION</scope>
</reference>
<proteinExistence type="predicted"/>
<protein>
    <submittedName>
        <fullName evidence="2">Uncharacterized protein</fullName>
    </submittedName>
</protein>
<sequence>MYQYDHATAVAARPARGSAGTAGWFTDGDAGVNLPPTVLVANFLNMLQAELLAVLTAGAVTPSKTNDAQLLAAMQALFLAKTAKAADSELLDGLDSTAFVRRDVYPGAAPIYAVRAWCEFVEASDGAITLIGGGNVASVTRNARNDYTLTFDADMPSAGYGLHVTAAQLDPSQSGPSATMTGGLHISAGTPSLKSAHAVRVQISDNNADATIVAARVSVSIIC</sequence>
<dbReference type="AlphaFoldDB" id="A0A8B6X7T3"/>
<name>A0A8B6X7T3_9BURK</name>
<evidence type="ECO:0000313" key="1">
    <source>
        <dbReference type="Proteomes" id="UP000675920"/>
    </source>
</evidence>
<organism evidence="1 2">
    <name type="scientific">Derxia gummosa DSM 723</name>
    <dbReference type="NCBI Taxonomy" id="1121388"/>
    <lineage>
        <taxon>Bacteria</taxon>
        <taxon>Pseudomonadati</taxon>
        <taxon>Pseudomonadota</taxon>
        <taxon>Betaproteobacteria</taxon>
        <taxon>Burkholderiales</taxon>
        <taxon>Alcaligenaceae</taxon>
        <taxon>Derxia</taxon>
    </lineage>
</organism>
<dbReference type="Proteomes" id="UP000675920">
    <property type="component" value="Unplaced"/>
</dbReference>
<keyword evidence="1" id="KW-1185">Reference proteome</keyword>